<evidence type="ECO:0000256" key="1">
    <source>
        <dbReference type="ARBA" id="ARBA00004170"/>
    </source>
</evidence>
<dbReference type="GO" id="GO:0070062">
    <property type="term" value="C:extracellular exosome"/>
    <property type="evidence" value="ECO:0007669"/>
    <property type="project" value="TreeGrafter"/>
</dbReference>
<evidence type="ECO:0000256" key="9">
    <source>
        <dbReference type="ARBA" id="ARBA00022737"/>
    </source>
</evidence>
<keyword evidence="5" id="KW-0963">Cytoplasm</keyword>
<accession>H2YER3</accession>
<dbReference type="Proteomes" id="UP000007875">
    <property type="component" value="Unassembled WGS sequence"/>
</dbReference>
<keyword evidence="10" id="KW-0106">Calcium</keyword>
<evidence type="ECO:0000256" key="10">
    <source>
        <dbReference type="ARBA" id="ARBA00022837"/>
    </source>
</evidence>
<proteinExistence type="predicted"/>
<evidence type="ECO:0000256" key="13">
    <source>
        <dbReference type="SAM" id="MobiDB-lite"/>
    </source>
</evidence>
<keyword evidence="7" id="KW-0597">Phosphoprotein</keyword>
<dbReference type="PROSITE" id="PS00018">
    <property type="entry name" value="EF_HAND_1"/>
    <property type="match status" value="1"/>
</dbReference>
<name>H2YER3_CIOSA</name>
<dbReference type="GO" id="GO:0005794">
    <property type="term" value="C:Golgi apparatus"/>
    <property type="evidence" value="ECO:0007669"/>
    <property type="project" value="UniProtKB-SubCell"/>
</dbReference>
<keyword evidence="9" id="KW-0677">Repeat</keyword>
<reference evidence="15" key="2">
    <citation type="submission" date="2025-08" db="UniProtKB">
        <authorList>
            <consortium name="Ensembl"/>
        </authorList>
    </citation>
    <scope>IDENTIFICATION</scope>
</reference>
<dbReference type="PANTHER" id="PTHR19237:SF20">
    <property type="entry name" value="NUCLEOBINDIN 1"/>
    <property type="match status" value="1"/>
</dbReference>
<dbReference type="GeneTree" id="ENSGT00390000001927"/>
<dbReference type="Gene3D" id="1.10.238.10">
    <property type="entry name" value="EF-hand"/>
    <property type="match status" value="1"/>
</dbReference>
<reference evidence="15" key="3">
    <citation type="submission" date="2025-09" db="UniProtKB">
        <authorList>
            <consortium name="Ensembl"/>
        </authorList>
    </citation>
    <scope>IDENTIFICATION</scope>
</reference>
<evidence type="ECO:0000256" key="4">
    <source>
        <dbReference type="ARBA" id="ARBA00004613"/>
    </source>
</evidence>
<organism evidence="15 16">
    <name type="scientific">Ciona savignyi</name>
    <name type="common">Pacific transparent sea squirt</name>
    <dbReference type="NCBI Taxonomy" id="51511"/>
    <lineage>
        <taxon>Eukaryota</taxon>
        <taxon>Metazoa</taxon>
        <taxon>Chordata</taxon>
        <taxon>Tunicata</taxon>
        <taxon>Ascidiacea</taxon>
        <taxon>Phlebobranchia</taxon>
        <taxon>Cionidae</taxon>
        <taxon>Ciona</taxon>
    </lineage>
</organism>
<dbReference type="InterPro" id="IPR011992">
    <property type="entry name" value="EF-hand-dom_pair"/>
</dbReference>
<feature type="compositionally biased region" description="Basic and acidic residues" evidence="13">
    <location>
        <begin position="134"/>
        <end position="145"/>
    </location>
</feature>
<evidence type="ECO:0000256" key="5">
    <source>
        <dbReference type="ARBA" id="ARBA00022490"/>
    </source>
</evidence>
<feature type="domain" description="NUCB1-like N-terminal" evidence="14">
    <location>
        <begin position="1"/>
        <end position="92"/>
    </location>
</feature>
<feature type="region of interest" description="Disordered" evidence="13">
    <location>
        <begin position="134"/>
        <end position="160"/>
    </location>
</feature>
<dbReference type="Ensembl" id="ENSCSAVT00000003868.1">
    <property type="protein sequence ID" value="ENSCSAVP00000003811.1"/>
    <property type="gene ID" value="ENSCSAVG00000002255.1"/>
</dbReference>
<protein>
    <recommendedName>
        <fullName evidence="14">NUCB1-like N-terminal domain-containing protein</fullName>
    </recommendedName>
</protein>
<dbReference type="HOGENOM" id="CLU_031153_1_1_1"/>
<keyword evidence="11" id="KW-0333">Golgi apparatus</keyword>
<evidence type="ECO:0000256" key="2">
    <source>
        <dbReference type="ARBA" id="ARBA00004496"/>
    </source>
</evidence>
<keyword evidence="12" id="KW-0472">Membrane</keyword>
<dbReference type="InterPro" id="IPR018247">
    <property type="entry name" value="EF_Hand_1_Ca_BS"/>
</dbReference>
<evidence type="ECO:0000313" key="16">
    <source>
        <dbReference type="Proteomes" id="UP000007875"/>
    </source>
</evidence>
<evidence type="ECO:0000313" key="15">
    <source>
        <dbReference type="Ensembl" id="ENSCSAVP00000003811.1"/>
    </source>
</evidence>
<evidence type="ECO:0000256" key="3">
    <source>
        <dbReference type="ARBA" id="ARBA00004555"/>
    </source>
</evidence>
<evidence type="ECO:0000256" key="6">
    <source>
        <dbReference type="ARBA" id="ARBA00022525"/>
    </source>
</evidence>
<evidence type="ECO:0000256" key="7">
    <source>
        <dbReference type="ARBA" id="ARBA00022553"/>
    </source>
</evidence>
<dbReference type="InterPro" id="IPR057576">
    <property type="entry name" value="NUCB1_N"/>
</dbReference>
<dbReference type="SUPFAM" id="SSF47473">
    <property type="entry name" value="EF-hand"/>
    <property type="match status" value="1"/>
</dbReference>
<keyword evidence="8" id="KW-0732">Signal</keyword>
<dbReference type="PANTHER" id="PTHR19237">
    <property type="entry name" value="NUCLEOBINDIN"/>
    <property type="match status" value="1"/>
</dbReference>
<dbReference type="GO" id="GO:0005509">
    <property type="term" value="F:calcium ion binding"/>
    <property type="evidence" value="ECO:0007669"/>
    <property type="project" value="TreeGrafter"/>
</dbReference>
<evidence type="ECO:0000256" key="12">
    <source>
        <dbReference type="ARBA" id="ARBA00023136"/>
    </source>
</evidence>
<dbReference type="GO" id="GO:0005793">
    <property type="term" value="C:endoplasmic reticulum-Golgi intermediate compartment"/>
    <property type="evidence" value="ECO:0007669"/>
    <property type="project" value="TreeGrafter"/>
</dbReference>
<keyword evidence="6" id="KW-0964">Secreted</keyword>
<keyword evidence="16" id="KW-1185">Reference proteome</keyword>
<comment type="subcellular location">
    <subcellularLocation>
        <location evidence="2">Cytoplasm</location>
    </subcellularLocation>
    <subcellularLocation>
        <location evidence="3">Golgi apparatus</location>
    </subcellularLocation>
    <subcellularLocation>
        <location evidence="1">Membrane</location>
        <topology evidence="1">Peripheral membrane protein</topology>
    </subcellularLocation>
    <subcellularLocation>
        <location evidence="4">Secreted</location>
    </subcellularLocation>
</comment>
<dbReference type="GO" id="GO:0016020">
    <property type="term" value="C:membrane"/>
    <property type="evidence" value="ECO:0007669"/>
    <property type="project" value="UniProtKB-SubCell"/>
</dbReference>
<reference evidence="16" key="1">
    <citation type="submission" date="2003-08" db="EMBL/GenBank/DDBJ databases">
        <authorList>
            <person name="Birren B."/>
            <person name="Nusbaum C."/>
            <person name="Abebe A."/>
            <person name="Abouelleil A."/>
            <person name="Adekoya E."/>
            <person name="Ait-zahra M."/>
            <person name="Allen N."/>
            <person name="Allen T."/>
            <person name="An P."/>
            <person name="Anderson M."/>
            <person name="Anderson S."/>
            <person name="Arachchi H."/>
            <person name="Armbruster J."/>
            <person name="Bachantsang P."/>
            <person name="Baldwin J."/>
            <person name="Barry A."/>
            <person name="Bayul T."/>
            <person name="Blitshsteyn B."/>
            <person name="Bloom T."/>
            <person name="Blye J."/>
            <person name="Boguslavskiy L."/>
            <person name="Borowsky M."/>
            <person name="Boukhgalter B."/>
            <person name="Brunache A."/>
            <person name="Butler J."/>
            <person name="Calixte N."/>
            <person name="Calvo S."/>
            <person name="Camarata J."/>
            <person name="Campo K."/>
            <person name="Chang J."/>
            <person name="Cheshatsang Y."/>
            <person name="Citroen M."/>
            <person name="Collymore A."/>
            <person name="Considine T."/>
            <person name="Cook A."/>
            <person name="Cooke P."/>
            <person name="Corum B."/>
            <person name="Cuomo C."/>
            <person name="David R."/>
            <person name="Dawoe T."/>
            <person name="Degray S."/>
            <person name="Dodge S."/>
            <person name="Dooley K."/>
            <person name="Dorje P."/>
            <person name="Dorjee K."/>
            <person name="Dorris L."/>
            <person name="Duffey N."/>
            <person name="Dupes A."/>
            <person name="Elkins T."/>
            <person name="Engels R."/>
            <person name="Erickson J."/>
            <person name="Farina A."/>
            <person name="Faro S."/>
            <person name="Ferreira P."/>
            <person name="Fischer H."/>
            <person name="Fitzgerald M."/>
            <person name="Foley K."/>
            <person name="Gage D."/>
            <person name="Galagan J."/>
            <person name="Gearin G."/>
            <person name="Gnerre S."/>
            <person name="Gnirke A."/>
            <person name="Goyette A."/>
            <person name="Graham J."/>
            <person name="Grandbois E."/>
            <person name="Gyaltsen K."/>
            <person name="Hafez N."/>
            <person name="Hagopian D."/>
            <person name="Hagos B."/>
            <person name="Hall J."/>
            <person name="Hatcher B."/>
            <person name="Heller A."/>
            <person name="Higgins H."/>
            <person name="Honan T."/>
            <person name="Horn A."/>
            <person name="Houde N."/>
            <person name="Hughes L."/>
            <person name="Hulme W."/>
            <person name="Husby E."/>
            <person name="Iliev I."/>
            <person name="Jaffe D."/>
            <person name="Jones C."/>
            <person name="Kamal M."/>
            <person name="Kamat A."/>
            <person name="Kamvysselis M."/>
            <person name="Karlsson E."/>
            <person name="Kells C."/>
            <person name="Kieu A."/>
            <person name="Kisner P."/>
            <person name="Kodira C."/>
            <person name="Kulbokas E."/>
            <person name="Labutti K."/>
            <person name="Lama D."/>
            <person name="Landers T."/>
            <person name="Leger J."/>
            <person name="Levine S."/>
            <person name="Lewis D."/>
            <person name="Lewis T."/>
            <person name="Lindblad-toh K."/>
            <person name="Liu X."/>
            <person name="Lokyitsang T."/>
            <person name="Lokyitsang Y."/>
            <person name="Lucien O."/>
            <person name="Lui A."/>
            <person name="Ma L.J."/>
            <person name="Mabbitt R."/>
            <person name="Macdonald J."/>
            <person name="Maclean C."/>
            <person name="Major J."/>
            <person name="Manning J."/>
            <person name="Marabella R."/>
            <person name="Maru K."/>
            <person name="Matthews C."/>
            <person name="Mauceli E."/>
            <person name="Mccarthy M."/>
            <person name="Mcdonough S."/>
            <person name="Mcghee T."/>
            <person name="Meldrim J."/>
            <person name="Meneus L."/>
            <person name="Mesirov J."/>
            <person name="Mihalev A."/>
            <person name="Mihova T."/>
            <person name="Mikkelsen T."/>
            <person name="Mlenga V."/>
            <person name="Moru K."/>
            <person name="Mozes J."/>
            <person name="Mulrain L."/>
            <person name="Munson G."/>
            <person name="Naylor J."/>
            <person name="Newes C."/>
            <person name="Nguyen C."/>
            <person name="Nguyen N."/>
            <person name="Nguyen T."/>
            <person name="Nicol R."/>
            <person name="Nielsen C."/>
            <person name="Nizzari M."/>
            <person name="Norbu C."/>
            <person name="Norbu N."/>
            <person name="O'donnell P."/>
            <person name="Okoawo O."/>
            <person name="O'leary S."/>
            <person name="Omotosho B."/>
            <person name="O'neill K."/>
            <person name="Osman S."/>
            <person name="Parker S."/>
            <person name="Perrin D."/>
            <person name="Phunkhang P."/>
            <person name="Piqani B."/>
            <person name="Purcell S."/>
            <person name="Rachupka T."/>
            <person name="Ramasamy U."/>
            <person name="Rameau R."/>
            <person name="Ray V."/>
            <person name="Raymond C."/>
            <person name="Retta R."/>
            <person name="Richardson S."/>
            <person name="Rise C."/>
            <person name="Rodriguez J."/>
            <person name="Rogers J."/>
            <person name="Rogov P."/>
            <person name="Rutman M."/>
            <person name="Schupbach R."/>
            <person name="Seaman C."/>
            <person name="Settipalli S."/>
            <person name="Sharpe T."/>
            <person name="Sheridan J."/>
            <person name="Sherpa N."/>
            <person name="Shi J."/>
            <person name="Smirnov S."/>
            <person name="Smith C."/>
            <person name="Sougnez C."/>
            <person name="Spencer B."/>
            <person name="Stalker J."/>
            <person name="Stange-thomann N."/>
            <person name="Stavropoulos S."/>
            <person name="Stetson K."/>
            <person name="Stone C."/>
            <person name="Stone S."/>
            <person name="Stubbs M."/>
            <person name="Talamas J."/>
            <person name="Tchuinga P."/>
            <person name="Tenzing P."/>
            <person name="Tesfaye S."/>
            <person name="Theodore J."/>
            <person name="Thoulutsang Y."/>
            <person name="Topham K."/>
            <person name="Towey S."/>
            <person name="Tsamla T."/>
            <person name="Tsomo N."/>
            <person name="Vallee D."/>
            <person name="Vassiliev H."/>
            <person name="Venkataraman V."/>
            <person name="Vinson J."/>
            <person name="Vo A."/>
            <person name="Wade C."/>
            <person name="Wang S."/>
            <person name="Wangchuk T."/>
            <person name="Wangdi T."/>
            <person name="Whittaker C."/>
            <person name="Wilkinson J."/>
            <person name="Wu Y."/>
            <person name="Wyman D."/>
            <person name="Yadav S."/>
            <person name="Yang S."/>
            <person name="Yang X."/>
            <person name="Yeager S."/>
            <person name="Yee E."/>
            <person name="Young G."/>
            <person name="Zainoun J."/>
            <person name="Zembeck L."/>
            <person name="Zimmer A."/>
            <person name="Zody M."/>
            <person name="Lander E."/>
        </authorList>
    </citation>
    <scope>NUCLEOTIDE SEQUENCE [LARGE SCALE GENOMIC DNA]</scope>
</reference>
<dbReference type="Pfam" id="PF25434">
    <property type="entry name" value="NUCB1_N"/>
    <property type="match status" value="1"/>
</dbReference>
<sequence length="258" mass="30629">MENADLDDIKSGSLSNEIYKVSGGIREQLNALKKEEMNRLRKILHAKVDLDKGNGQMVQKSAYLKQIADHLDHSSPHTFEAEDLTKLIKTATSDLENYDRDRHEEFKKFEMRKEMQREEKLKKLDEQERIKAQEEYRKQQEEQAQKSKIHHPGSRQQLDDVWENEDGLKDEEFNPKTFFYMHGQNRSLTLRHSSICMLEAIFEKDLEKIYPDGTDENVMQMEEERTRMREHVMKEVDTNNDGLITLKEFLRYSDSPEF</sequence>
<dbReference type="AlphaFoldDB" id="H2YER3"/>
<evidence type="ECO:0000259" key="14">
    <source>
        <dbReference type="Pfam" id="PF25434"/>
    </source>
</evidence>
<evidence type="ECO:0000256" key="11">
    <source>
        <dbReference type="ARBA" id="ARBA00023034"/>
    </source>
</evidence>
<dbReference type="InterPro" id="IPR040250">
    <property type="entry name" value="Nucleobindin"/>
</dbReference>
<evidence type="ECO:0000256" key="8">
    <source>
        <dbReference type="ARBA" id="ARBA00022729"/>
    </source>
</evidence>